<dbReference type="KEGG" id="als:DJ013_08465"/>
<dbReference type="GO" id="GO:0000155">
    <property type="term" value="F:phosphorelay sensor kinase activity"/>
    <property type="evidence" value="ECO:0007669"/>
    <property type="project" value="InterPro"/>
</dbReference>
<feature type="transmembrane region" description="Helical" evidence="13">
    <location>
        <begin position="215"/>
        <end position="238"/>
    </location>
</feature>
<feature type="domain" description="Response regulatory" evidence="16">
    <location>
        <begin position="667"/>
        <end position="782"/>
    </location>
</feature>
<dbReference type="SUPFAM" id="SSF52172">
    <property type="entry name" value="CheY-like"/>
    <property type="match status" value="1"/>
</dbReference>
<keyword evidence="4" id="KW-0808">Transferase</keyword>
<dbReference type="SUPFAM" id="SSF55874">
    <property type="entry name" value="ATPase domain of HSP90 chaperone/DNA topoisomerase II/histidine kinase"/>
    <property type="match status" value="1"/>
</dbReference>
<dbReference type="InterPro" id="IPR036890">
    <property type="entry name" value="HATPase_C_sf"/>
</dbReference>
<evidence type="ECO:0000259" key="16">
    <source>
        <dbReference type="PROSITE" id="PS50110"/>
    </source>
</evidence>
<keyword evidence="8" id="KW-0902">Two-component regulatory system</keyword>
<dbReference type="PROSITE" id="PS01124">
    <property type="entry name" value="HTH_ARAC_FAMILY_2"/>
    <property type="match status" value="1"/>
</dbReference>
<feature type="domain" description="Histidine kinase" evidence="15">
    <location>
        <begin position="423"/>
        <end position="635"/>
    </location>
</feature>
<sequence>MSGLFKKSILSVILLLLGAHLSAQPILLSENIKYNESISSHVMFFEDTTGEMDIAEVVKAGFTENQGRNNFIIPFSDHAFWFKVDFEKETDTSDDWVIWFTNELIENLEFYEYDSLTSSYILADSWNVLTSRNKFFKGQEPFFDFKLRDKTTLYFKLKSERALVLTMRVSPSDLKAKISMSNFGRITFVNGLLIFRLLLVLTLGLFVINDIGFRAYSVLVLIKSLGYWGLINAITPAIITNPISAQKLNFLLYTSSPIGTVIFSLAVLPFFELPSWFKKVLYLFAFLTVGVNVLVQFDYSWQYLRMGVGVSVLSGLFIVFIFGYSVLKKLPIQKYYAIPFLLGLISYLLMNMRILFQVQIPLASTIAFFLFAAEIFIFIFFLGRIFKETQLKHFMATEKLKNEEIQSVKLLELDNLKTSFFTNISHELKTPLTLISGPVEELRKKYPEEKLLGMIGPNLGRLKQLINQILDIQKIEAGKQELNIVKKDLAKHLRMQVFAFHSLAEAKELSLNFTQNKNEFLAYFDEDKLNKIIDNLLSNAIKYTAAHGDVKVKVVFHKEPHKLQISVEDTGYGISEKDLPFIFDRFYQVDNDNYQGSGVGLALVKELVTLLKGTIDVSSQLNKGTSFLVSLPVDKKTWNGFNIETKEELDSFENSTVPLERDSEKDLILLVEDNEDMQFYLKTIFEDEYEIIQAFNGLEGIEKANQEVPDIIICDLMMPLMDGFEFSKKIRGQVTSSHVPIIMLTAKSSKESRMESFDIGIDQYMTKPFDADELRGVVKNKIENRKKLRTYFSEGERDIDDSGLSVSPLERVFIDTLNDFLEHNYSNSTLSVMDMAERMEMSDTQLRRKLKNISGYSPNEYLRKFRLKKAEQLLKRGNKSISEIAFEIGFENLSYFSKIFQQEYDCLPSEYVS</sequence>
<dbReference type="Gene3D" id="2.60.40.2380">
    <property type="match status" value="1"/>
</dbReference>
<evidence type="ECO:0000256" key="9">
    <source>
        <dbReference type="ARBA" id="ARBA00023015"/>
    </source>
</evidence>
<dbReference type="InterPro" id="IPR003661">
    <property type="entry name" value="HisK_dim/P_dom"/>
</dbReference>
<keyword evidence="13" id="KW-1133">Transmembrane helix</keyword>
<dbReference type="PANTHER" id="PTHR43547:SF2">
    <property type="entry name" value="HYBRID SIGNAL TRANSDUCTION HISTIDINE KINASE C"/>
    <property type="match status" value="1"/>
</dbReference>
<keyword evidence="7" id="KW-0067">ATP-binding</keyword>
<feature type="transmembrane region" description="Helical" evidence="13">
    <location>
        <begin position="303"/>
        <end position="324"/>
    </location>
</feature>
<keyword evidence="5" id="KW-0547">Nucleotide-binding</keyword>
<dbReference type="RefSeq" id="WP_111371319.1">
    <property type="nucleotide sequence ID" value="NZ_CP029480.1"/>
</dbReference>
<dbReference type="InterPro" id="IPR003594">
    <property type="entry name" value="HATPase_dom"/>
</dbReference>
<comment type="catalytic activity">
    <reaction evidence="1">
        <text>ATP + protein L-histidine = ADP + protein N-phospho-L-histidine.</text>
        <dbReference type="EC" id="2.7.13.3"/>
    </reaction>
</comment>
<evidence type="ECO:0000256" key="5">
    <source>
        <dbReference type="ARBA" id="ARBA00022741"/>
    </source>
</evidence>
<dbReference type="AlphaFoldDB" id="A0A2Z4GAN5"/>
<keyword evidence="3 12" id="KW-0597">Phosphoprotein</keyword>
<evidence type="ECO:0000313" key="17">
    <source>
        <dbReference type="EMBL" id="AWV98204.1"/>
    </source>
</evidence>
<dbReference type="CDD" id="cd17574">
    <property type="entry name" value="REC_OmpR"/>
    <property type="match status" value="1"/>
</dbReference>
<dbReference type="Pfam" id="PF02518">
    <property type="entry name" value="HATPase_c"/>
    <property type="match status" value="1"/>
</dbReference>
<dbReference type="Gene3D" id="3.40.50.2300">
    <property type="match status" value="1"/>
</dbReference>
<feature type="modified residue" description="4-aspartylphosphate" evidence="12">
    <location>
        <position position="715"/>
    </location>
</feature>
<dbReference type="GO" id="GO:0003700">
    <property type="term" value="F:DNA-binding transcription factor activity"/>
    <property type="evidence" value="ECO:0007669"/>
    <property type="project" value="InterPro"/>
</dbReference>
<feature type="domain" description="HTH araC/xylS-type" evidence="14">
    <location>
        <begin position="815"/>
        <end position="913"/>
    </location>
</feature>
<evidence type="ECO:0000256" key="4">
    <source>
        <dbReference type="ARBA" id="ARBA00022679"/>
    </source>
</evidence>
<evidence type="ECO:0000256" key="7">
    <source>
        <dbReference type="ARBA" id="ARBA00022840"/>
    </source>
</evidence>
<feature type="transmembrane region" description="Helical" evidence="13">
    <location>
        <begin position="280"/>
        <end position="297"/>
    </location>
</feature>
<keyword evidence="6" id="KW-0418">Kinase</keyword>
<dbReference type="GO" id="GO:0005524">
    <property type="term" value="F:ATP binding"/>
    <property type="evidence" value="ECO:0007669"/>
    <property type="project" value="UniProtKB-KW"/>
</dbReference>
<dbReference type="Pfam" id="PF00512">
    <property type="entry name" value="HisKA"/>
    <property type="match status" value="1"/>
</dbReference>
<keyword evidence="13" id="KW-0472">Membrane</keyword>
<evidence type="ECO:0000259" key="15">
    <source>
        <dbReference type="PROSITE" id="PS50109"/>
    </source>
</evidence>
<keyword evidence="13" id="KW-0812">Transmembrane</keyword>
<evidence type="ECO:0000256" key="6">
    <source>
        <dbReference type="ARBA" id="ARBA00022777"/>
    </source>
</evidence>
<dbReference type="InterPro" id="IPR018062">
    <property type="entry name" value="HTH_AraC-typ_CS"/>
</dbReference>
<dbReference type="EMBL" id="CP029480">
    <property type="protein sequence ID" value="AWV98204.1"/>
    <property type="molecule type" value="Genomic_DNA"/>
</dbReference>
<evidence type="ECO:0000256" key="3">
    <source>
        <dbReference type="ARBA" id="ARBA00022553"/>
    </source>
</evidence>
<evidence type="ECO:0000313" key="18">
    <source>
        <dbReference type="Proteomes" id="UP000249873"/>
    </source>
</evidence>
<dbReference type="PROSITE" id="PS50109">
    <property type="entry name" value="HIS_KIN"/>
    <property type="match status" value="1"/>
</dbReference>
<dbReference type="CDD" id="cd00082">
    <property type="entry name" value="HisKA"/>
    <property type="match status" value="1"/>
</dbReference>
<dbReference type="PROSITE" id="PS00041">
    <property type="entry name" value="HTH_ARAC_FAMILY_1"/>
    <property type="match status" value="1"/>
</dbReference>
<dbReference type="FunFam" id="3.30.565.10:FF:000037">
    <property type="entry name" value="Hybrid sensor histidine kinase/response regulator"/>
    <property type="match status" value="1"/>
</dbReference>
<dbReference type="Pfam" id="PF00072">
    <property type="entry name" value="Response_reg"/>
    <property type="match status" value="1"/>
</dbReference>
<dbReference type="EC" id="2.7.13.3" evidence="2"/>
<dbReference type="SMART" id="SM00342">
    <property type="entry name" value="HTH_ARAC"/>
    <property type="match status" value="1"/>
</dbReference>
<evidence type="ECO:0000256" key="8">
    <source>
        <dbReference type="ARBA" id="ARBA00023012"/>
    </source>
</evidence>
<dbReference type="Proteomes" id="UP000249873">
    <property type="component" value="Chromosome"/>
</dbReference>
<dbReference type="GO" id="GO:0043565">
    <property type="term" value="F:sequence-specific DNA binding"/>
    <property type="evidence" value="ECO:0007669"/>
    <property type="project" value="InterPro"/>
</dbReference>
<evidence type="ECO:0000256" key="13">
    <source>
        <dbReference type="SAM" id="Phobius"/>
    </source>
</evidence>
<dbReference type="Gene3D" id="1.10.287.130">
    <property type="match status" value="1"/>
</dbReference>
<evidence type="ECO:0000256" key="1">
    <source>
        <dbReference type="ARBA" id="ARBA00000085"/>
    </source>
</evidence>
<organism evidence="17 18">
    <name type="scientific">Arcticibacterium luteifluviistationis</name>
    <dbReference type="NCBI Taxonomy" id="1784714"/>
    <lineage>
        <taxon>Bacteria</taxon>
        <taxon>Pseudomonadati</taxon>
        <taxon>Bacteroidota</taxon>
        <taxon>Cytophagia</taxon>
        <taxon>Cytophagales</taxon>
        <taxon>Leadbetterellaceae</taxon>
        <taxon>Arcticibacterium</taxon>
    </lineage>
</organism>
<dbReference type="InterPro" id="IPR005467">
    <property type="entry name" value="His_kinase_dom"/>
</dbReference>
<evidence type="ECO:0000256" key="2">
    <source>
        <dbReference type="ARBA" id="ARBA00012438"/>
    </source>
</evidence>
<protein>
    <recommendedName>
        <fullName evidence="2">histidine kinase</fullName>
        <ecNumber evidence="2">2.7.13.3</ecNumber>
    </recommendedName>
</protein>
<evidence type="ECO:0000256" key="11">
    <source>
        <dbReference type="ARBA" id="ARBA00023163"/>
    </source>
</evidence>
<feature type="transmembrane region" description="Helical" evidence="13">
    <location>
        <begin position="362"/>
        <end position="386"/>
    </location>
</feature>
<dbReference type="InterPro" id="IPR011006">
    <property type="entry name" value="CheY-like_superfamily"/>
</dbReference>
<dbReference type="InterPro" id="IPR036097">
    <property type="entry name" value="HisK_dim/P_sf"/>
</dbReference>
<keyword evidence="18" id="KW-1185">Reference proteome</keyword>
<dbReference type="SMART" id="SM00387">
    <property type="entry name" value="HATPase_c"/>
    <property type="match status" value="1"/>
</dbReference>
<keyword evidence="10" id="KW-0238">DNA-binding</keyword>
<dbReference type="Pfam" id="PF12833">
    <property type="entry name" value="HTH_18"/>
    <property type="match status" value="1"/>
</dbReference>
<feature type="transmembrane region" description="Helical" evidence="13">
    <location>
        <begin position="336"/>
        <end position="356"/>
    </location>
</feature>
<dbReference type="PANTHER" id="PTHR43547">
    <property type="entry name" value="TWO-COMPONENT HISTIDINE KINASE"/>
    <property type="match status" value="1"/>
</dbReference>
<dbReference type="SMART" id="SM00448">
    <property type="entry name" value="REC"/>
    <property type="match status" value="1"/>
</dbReference>
<dbReference type="InterPro" id="IPR011622">
    <property type="entry name" value="7TMR_DISM_rcpt_extracell_dom2"/>
</dbReference>
<dbReference type="PRINTS" id="PR00344">
    <property type="entry name" value="BCTRLSENSOR"/>
</dbReference>
<dbReference type="Gene3D" id="1.10.10.60">
    <property type="entry name" value="Homeodomain-like"/>
    <property type="match status" value="2"/>
</dbReference>
<dbReference type="PROSITE" id="PS50110">
    <property type="entry name" value="RESPONSE_REGULATORY"/>
    <property type="match status" value="1"/>
</dbReference>
<feature type="transmembrane region" description="Helical" evidence="13">
    <location>
        <begin position="188"/>
        <end position="208"/>
    </location>
</feature>
<dbReference type="Pfam" id="PF07696">
    <property type="entry name" value="7TMR-DISMED2"/>
    <property type="match status" value="1"/>
</dbReference>
<dbReference type="InterPro" id="IPR018060">
    <property type="entry name" value="HTH_AraC"/>
</dbReference>
<evidence type="ECO:0000256" key="10">
    <source>
        <dbReference type="ARBA" id="ARBA00023125"/>
    </source>
</evidence>
<dbReference type="InterPro" id="IPR009057">
    <property type="entry name" value="Homeodomain-like_sf"/>
</dbReference>
<dbReference type="SUPFAM" id="SSF46689">
    <property type="entry name" value="Homeodomain-like"/>
    <property type="match status" value="1"/>
</dbReference>
<reference evidence="17 18" key="1">
    <citation type="submission" date="2018-05" db="EMBL/GenBank/DDBJ databases">
        <title>Complete genome sequence of Arcticibacterium luteifluviistationis SM1504T, a cytophagaceae bacterium isolated from Arctic surface seawater.</title>
        <authorList>
            <person name="Li Y."/>
            <person name="Qin Q.-L."/>
        </authorList>
    </citation>
    <scope>NUCLEOTIDE SEQUENCE [LARGE SCALE GENOMIC DNA]</scope>
    <source>
        <strain evidence="17 18">SM1504</strain>
    </source>
</reference>
<feature type="transmembrane region" description="Helical" evidence="13">
    <location>
        <begin position="250"/>
        <end position="268"/>
    </location>
</feature>
<dbReference type="SUPFAM" id="SSF47384">
    <property type="entry name" value="Homodimeric domain of signal transducing histidine kinase"/>
    <property type="match status" value="1"/>
</dbReference>
<evidence type="ECO:0000256" key="12">
    <source>
        <dbReference type="PROSITE-ProRule" id="PRU00169"/>
    </source>
</evidence>
<proteinExistence type="predicted"/>
<dbReference type="InterPro" id="IPR001789">
    <property type="entry name" value="Sig_transdc_resp-reg_receiver"/>
</dbReference>
<evidence type="ECO:0000259" key="14">
    <source>
        <dbReference type="PROSITE" id="PS01124"/>
    </source>
</evidence>
<dbReference type="SMART" id="SM00388">
    <property type="entry name" value="HisKA"/>
    <property type="match status" value="1"/>
</dbReference>
<dbReference type="InterPro" id="IPR004358">
    <property type="entry name" value="Sig_transdc_His_kin-like_C"/>
</dbReference>
<keyword evidence="11" id="KW-0804">Transcription</keyword>
<accession>A0A2Z4GAN5</accession>
<name>A0A2Z4GAN5_9BACT</name>
<dbReference type="OrthoDB" id="9797097at2"/>
<keyword evidence="9" id="KW-0805">Transcription regulation</keyword>
<gene>
    <name evidence="17" type="ORF">DJ013_08465</name>
</gene>
<dbReference type="Gene3D" id="3.30.565.10">
    <property type="entry name" value="Histidine kinase-like ATPase, C-terminal domain"/>
    <property type="match status" value="1"/>
</dbReference>